<dbReference type="GO" id="GO:0009424">
    <property type="term" value="C:bacterial-type flagellum hook"/>
    <property type="evidence" value="ECO:0007669"/>
    <property type="project" value="InterPro"/>
</dbReference>
<dbReference type="GO" id="GO:0071973">
    <property type="term" value="P:bacterial-type flagellum-dependent cell motility"/>
    <property type="evidence" value="ECO:0007669"/>
    <property type="project" value="InterPro"/>
</dbReference>
<dbReference type="InterPro" id="IPR001029">
    <property type="entry name" value="Flagellin_N"/>
</dbReference>
<organism evidence="6">
    <name type="scientific">uncultured Solirubrobacteraceae bacterium</name>
    <dbReference type="NCBI Taxonomy" id="1162706"/>
    <lineage>
        <taxon>Bacteria</taxon>
        <taxon>Bacillati</taxon>
        <taxon>Actinomycetota</taxon>
        <taxon>Thermoleophilia</taxon>
        <taxon>Solirubrobacterales</taxon>
        <taxon>Solirubrobacteraceae</taxon>
        <taxon>environmental samples</taxon>
    </lineage>
</organism>
<dbReference type="AlphaFoldDB" id="A0A6J4SB99"/>
<dbReference type="Pfam" id="PF00700">
    <property type="entry name" value="Flagellin_C"/>
    <property type="match status" value="1"/>
</dbReference>
<comment type="similarity">
    <text evidence="2">Belongs to the bacterial flagellin family.</text>
</comment>
<dbReference type="InterPro" id="IPR001492">
    <property type="entry name" value="Flagellin"/>
</dbReference>
<dbReference type="InterPro" id="IPR046358">
    <property type="entry name" value="Flagellin_C"/>
</dbReference>
<protein>
    <recommendedName>
        <fullName evidence="7">Flagellar hook-associated protein FlgL</fullName>
    </recommendedName>
</protein>
<evidence type="ECO:0000259" key="4">
    <source>
        <dbReference type="Pfam" id="PF00669"/>
    </source>
</evidence>
<dbReference type="GO" id="GO:0005198">
    <property type="term" value="F:structural molecule activity"/>
    <property type="evidence" value="ECO:0007669"/>
    <property type="project" value="InterPro"/>
</dbReference>
<sequence length="299" mass="31646">MRITNGMVQRHVLSDMNAASARMIASQGKIASGKEISKPSDDPFAAARSLALRESIGGIRQHQRNVDDARGWQDAAESALARITDGVQRARELLTQGATDTVDAGARAAIAHEIDELIAGIKENANTKYGGQYVFSGTRTDQPAYTDATGDVYQGDSGIVAREVGPGISLGINQIATSFLGGGQASGDNKLLHVLRDVSDHLKANDGAALRGGDLKRFEAALEQVIDARAVNGARSNRLEAASSRLAELEQSTLTQISDVEDADIAKALIDFNSQQAGYQAALRAGANIVQSSLMDFLR</sequence>
<name>A0A6J4SB99_9ACTN</name>
<dbReference type="Gene3D" id="1.20.1330.10">
    <property type="entry name" value="f41 fragment of flagellin, N-terminal domain"/>
    <property type="match status" value="1"/>
</dbReference>
<evidence type="ECO:0000256" key="1">
    <source>
        <dbReference type="ARBA" id="ARBA00004365"/>
    </source>
</evidence>
<accession>A0A6J4SB99</accession>
<feature type="domain" description="Flagellin C-terminal" evidence="5">
    <location>
        <begin position="218"/>
        <end position="298"/>
    </location>
</feature>
<dbReference type="SUPFAM" id="SSF64518">
    <property type="entry name" value="Phase 1 flagellin"/>
    <property type="match status" value="1"/>
</dbReference>
<evidence type="ECO:0000313" key="6">
    <source>
        <dbReference type="EMBL" id="CAA9487352.1"/>
    </source>
</evidence>
<keyword evidence="3" id="KW-0975">Bacterial flagellum</keyword>
<dbReference type="PANTHER" id="PTHR42792:SF1">
    <property type="entry name" value="FLAGELLAR HOOK-ASSOCIATED PROTEIN 3"/>
    <property type="match status" value="1"/>
</dbReference>
<dbReference type="PANTHER" id="PTHR42792">
    <property type="entry name" value="FLAGELLIN"/>
    <property type="match status" value="1"/>
</dbReference>
<proteinExistence type="inferred from homology"/>
<feature type="domain" description="Flagellin N-terminal" evidence="4">
    <location>
        <begin position="6"/>
        <end position="140"/>
    </location>
</feature>
<evidence type="ECO:0000259" key="5">
    <source>
        <dbReference type="Pfam" id="PF00700"/>
    </source>
</evidence>
<evidence type="ECO:0008006" key="7">
    <source>
        <dbReference type="Google" id="ProtNLM"/>
    </source>
</evidence>
<dbReference type="NCBIfam" id="TIGR02550">
    <property type="entry name" value="flagell_flgL"/>
    <property type="match status" value="1"/>
</dbReference>
<gene>
    <name evidence="6" type="ORF">AVDCRST_MAG65-1811</name>
</gene>
<comment type="subcellular location">
    <subcellularLocation>
        <location evidence="1">Bacterial flagellum</location>
    </subcellularLocation>
</comment>
<dbReference type="EMBL" id="CADCVL010000329">
    <property type="protein sequence ID" value="CAA9487352.1"/>
    <property type="molecule type" value="Genomic_DNA"/>
</dbReference>
<dbReference type="InterPro" id="IPR013384">
    <property type="entry name" value="Flagell_FlgL"/>
</dbReference>
<dbReference type="Pfam" id="PF00669">
    <property type="entry name" value="Flagellin_N"/>
    <property type="match status" value="1"/>
</dbReference>
<evidence type="ECO:0000256" key="2">
    <source>
        <dbReference type="ARBA" id="ARBA00005709"/>
    </source>
</evidence>
<evidence type="ECO:0000256" key="3">
    <source>
        <dbReference type="ARBA" id="ARBA00023143"/>
    </source>
</evidence>
<reference evidence="6" key="1">
    <citation type="submission" date="2020-02" db="EMBL/GenBank/DDBJ databases">
        <authorList>
            <person name="Meier V. D."/>
        </authorList>
    </citation>
    <scope>NUCLEOTIDE SEQUENCE</scope>
    <source>
        <strain evidence="6">AVDCRST_MAG65</strain>
    </source>
</reference>